<reference evidence="1 2" key="1">
    <citation type="submission" date="2019-07" db="EMBL/GenBank/DDBJ databases">
        <title>Lentzea xizangensis sp. nov., isolated from Qinghai-Tibetan Plateau Soils.</title>
        <authorList>
            <person name="Huang J."/>
        </authorList>
    </citation>
    <scope>NUCLEOTIDE SEQUENCE [LARGE SCALE GENOMIC DNA]</scope>
    <source>
        <strain evidence="1 2">FXJ1.1311</strain>
    </source>
</reference>
<sequence length="114" mass="12571">MAVAVGVVVSAWWLCWPDSDLTREFRQWAEEQPLGERGQEEGVRELTVDRSGGVLSYRLEYGGNPARADLKCNSVAIFAMVRGDDSKQIVVRVHDPAGKLLAQKDVGAEWCPIG</sequence>
<organism evidence="1 2">
    <name type="scientific">Lentzea tibetensis</name>
    <dbReference type="NCBI Taxonomy" id="2591470"/>
    <lineage>
        <taxon>Bacteria</taxon>
        <taxon>Bacillati</taxon>
        <taxon>Actinomycetota</taxon>
        <taxon>Actinomycetes</taxon>
        <taxon>Pseudonocardiales</taxon>
        <taxon>Pseudonocardiaceae</taxon>
        <taxon>Lentzea</taxon>
    </lineage>
</organism>
<name>A0A563F0X6_9PSEU</name>
<accession>A0A563F0X6</accession>
<gene>
    <name evidence="1" type="ORF">FKR81_05585</name>
</gene>
<keyword evidence="2" id="KW-1185">Reference proteome</keyword>
<evidence type="ECO:0000313" key="1">
    <source>
        <dbReference type="EMBL" id="TWP53428.1"/>
    </source>
</evidence>
<dbReference type="EMBL" id="VOBR01000003">
    <property type="protein sequence ID" value="TWP53428.1"/>
    <property type="molecule type" value="Genomic_DNA"/>
</dbReference>
<proteinExistence type="predicted"/>
<protein>
    <submittedName>
        <fullName evidence="1">Uncharacterized protein</fullName>
    </submittedName>
</protein>
<evidence type="ECO:0000313" key="2">
    <source>
        <dbReference type="Proteomes" id="UP000316639"/>
    </source>
</evidence>
<dbReference type="Proteomes" id="UP000316639">
    <property type="component" value="Unassembled WGS sequence"/>
</dbReference>
<comment type="caution">
    <text evidence="1">The sequence shown here is derived from an EMBL/GenBank/DDBJ whole genome shotgun (WGS) entry which is preliminary data.</text>
</comment>
<dbReference type="AlphaFoldDB" id="A0A563F0X6"/>